<gene>
    <name evidence="1" type="primary">LOC107826760</name>
</gene>
<dbReference type="Gene3D" id="3.30.420.10">
    <property type="entry name" value="Ribonuclease H-like superfamily/Ribonuclease H"/>
    <property type="match status" value="1"/>
</dbReference>
<dbReference type="InterPro" id="IPR036397">
    <property type="entry name" value="RNaseH_sf"/>
</dbReference>
<dbReference type="OrthoDB" id="1723222at2759"/>
<accession>A0A1S4D7D7</accession>
<dbReference type="PANTHER" id="PTHR47266">
    <property type="entry name" value="ENDONUCLEASE-RELATED"/>
    <property type="match status" value="1"/>
</dbReference>
<evidence type="ECO:0008006" key="2">
    <source>
        <dbReference type="Google" id="ProtNLM"/>
    </source>
</evidence>
<dbReference type="STRING" id="4097.A0A1S4D7D7"/>
<dbReference type="RefSeq" id="XP_016509271.1">
    <property type="nucleotide sequence ID" value="XM_016653785.1"/>
</dbReference>
<organism evidence="1">
    <name type="scientific">Nicotiana tabacum</name>
    <name type="common">Common tobacco</name>
    <dbReference type="NCBI Taxonomy" id="4097"/>
    <lineage>
        <taxon>Eukaryota</taxon>
        <taxon>Viridiplantae</taxon>
        <taxon>Streptophyta</taxon>
        <taxon>Embryophyta</taxon>
        <taxon>Tracheophyta</taxon>
        <taxon>Spermatophyta</taxon>
        <taxon>Magnoliopsida</taxon>
        <taxon>eudicotyledons</taxon>
        <taxon>Gunneridae</taxon>
        <taxon>Pentapetalae</taxon>
        <taxon>asterids</taxon>
        <taxon>lamiids</taxon>
        <taxon>Solanales</taxon>
        <taxon>Solanaceae</taxon>
        <taxon>Nicotianoideae</taxon>
        <taxon>Nicotianeae</taxon>
        <taxon>Nicotiana</taxon>
    </lineage>
</organism>
<dbReference type="KEGG" id="nta:107826760"/>
<reference evidence="1" key="1">
    <citation type="submission" date="2025-08" db="UniProtKB">
        <authorList>
            <consortium name="RefSeq"/>
        </authorList>
    </citation>
    <scope>IDENTIFICATION</scope>
</reference>
<dbReference type="InterPro" id="IPR052160">
    <property type="entry name" value="Gypsy_RT_Integrase-like"/>
</dbReference>
<dbReference type="AlphaFoldDB" id="A0A1S4D7D7"/>
<dbReference type="GO" id="GO:0003676">
    <property type="term" value="F:nucleic acid binding"/>
    <property type="evidence" value="ECO:0007669"/>
    <property type="project" value="InterPro"/>
</dbReference>
<name>A0A1S4D7D7_TOBAC</name>
<evidence type="ECO:0000313" key="1">
    <source>
        <dbReference type="RefSeq" id="XP_016509271.1"/>
    </source>
</evidence>
<sequence length="182" mass="21244">MVSASFKNWFVKLDAVIWAYKTAFKTTIRTSPFKLLYGKSCHLPVEIEHKAYWAIKMLNIDLSLASEHRLAHMNELKEFRLDAYANARIFKEKTKRWHDHLIKPKEFHEGDRVLLYNNILRLFPKKFKSKWIGPYVVKHVSPYGAIEIRDEDGNESIKVNGHRLKTNLGGGFDKQSSSIVIK</sequence>
<dbReference type="PaxDb" id="4097-A0A1S4D7D7"/>
<proteinExistence type="predicted"/>
<protein>
    <recommendedName>
        <fullName evidence="2">Protein NYNRIN-like</fullName>
    </recommendedName>
</protein>